<dbReference type="Proteomes" id="UP000076722">
    <property type="component" value="Unassembled WGS sequence"/>
</dbReference>
<keyword evidence="2" id="KW-1133">Transmembrane helix</keyword>
<evidence type="ECO:0000259" key="3">
    <source>
        <dbReference type="Pfam" id="PF20151"/>
    </source>
</evidence>
<evidence type="ECO:0000256" key="2">
    <source>
        <dbReference type="SAM" id="Phobius"/>
    </source>
</evidence>
<keyword evidence="2" id="KW-0472">Membrane</keyword>
<evidence type="ECO:0000313" key="4">
    <source>
        <dbReference type="EMBL" id="KZS87833.1"/>
    </source>
</evidence>
<gene>
    <name evidence="4" type="ORF">SISNIDRAFT_490643</name>
</gene>
<keyword evidence="2" id="KW-0812">Transmembrane</keyword>
<organism evidence="4 5">
    <name type="scientific">Sistotremastrum niveocremeum HHB9708</name>
    <dbReference type="NCBI Taxonomy" id="1314777"/>
    <lineage>
        <taxon>Eukaryota</taxon>
        <taxon>Fungi</taxon>
        <taxon>Dikarya</taxon>
        <taxon>Basidiomycota</taxon>
        <taxon>Agaricomycotina</taxon>
        <taxon>Agaricomycetes</taxon>
        <taxon>Sistotremastrales</taxon>
        <taxon>Sistotremastraceae</taxon>
        <taxon>Sertulicium</taxon>
        <taxon>Sertulicium niveocremeum</taxon>
    </lineage>
</organism>
<protein>
    <recommendedName>
        <fullName evidence="3">DUF6533 domain-containing protein</fullName>
    </recommendedName>
</protein>
<evidence type="ECO:0000256" key="1">
    <source>
        <dbReference type="SAM" id="MobiDB-lite"/>
    </source>
</evidence>
<feature type="transmembrane region" description="Helical" evidence="2">
    <location>
        <begin position="204"/>
        <end position="225"/>
    </location>
</feature>
<reference evidence="4 5" key="1">
    <citation type="journal article" date="2016" name="Mol. Biol. Evol.">
        <title>Comparative Genomics of Early-Diverging Mushroom-Forming Fungi Provides Insights into the Origins of Lignocellulose Decay Capabilities.</title>
        <authorList>
            <person name="Nagy L.G."/>
            <person name="Riley R."/>
            <person name="Tritt A."/>
            <person name="Adam C."/>
            <person name="Daum C."/>
            <person name="Floudas D."/>
            <person name="Sun H."/>
            <person name="Yadav J.S."/>
            <person name="Pangilinan J."/>
            <person name="Larsson K.H."/>
            <person name="Matsuura K."/>
            <person name="Barry K."/>
            <person name="Labutti K."/>
            <person name="Kuo R."/>
            <person name="Ohm R.A."/>
            <person name="Bhattacharya S.S."/>
            <person name="Shirouzu T."/>
            <person name="Yoshinaga Y."/>
            <person name="Martin F.M."/>
            <person name="Grigoriev I.V."/>
            <person name="Hibbett D.S."/>
        </authorList>
    </citation>
    <scope>NUCLEOTIDE SEQUENCE [LARGE SCALE GENOMIC DNA]</scope>
    <source>
        <strain evidence="4 5">HHB9708</strain>
    </source>
</reference>
<dbReference type="OrthoDB" id="3350812at2759"/>
<feature type="region of interest" description="Disordered" evidence="1">
    <location>
        <begin position="316"/>
        <end position="337"/>
    </location>
</feature>
<feature type="domain" description="DUF6533" evidence="3">
    <location>
        <begin position="19"/>
        <end position="61"/>
    </location>
</feature>
<name>A0A164NLW7_9AGAM</name>
<dbReference type="InterPro" id="IPR045340">
    <property type="entry name" value="DUF6533"/>
</dbReference>
<feature type="transmembrane region" description="Helical" evidence="2">
    <location>
        <begin position="162"/>
        <end position="183"/>
    </location>
</feature>
<sequence>MVSFADQAFIKSVVTNFDIAAAALLVYDYLITVGDEITYMWPSAWNPGKVLFFLTRYLVFVDTSLVLVHQFQVLTPNQCGIIFRSIGWMLGIGVGIAEAILTMRTCVIWAGNKTVQYALITIFIVLWAPLLYFLNDALSSLVFTTPPNPGTPGCFLLTQKNILFAVFIIVMSYETIIMTLTVIKGVTHFRQASSPLVVVLYRDGILNYIWLFALSLVNVVVLLTAPHGYTTLLSALQRVLHSLLSSRILLHLREAVAAGREDFGMNAIGTSPNFSFARPRIQIERRTYLDTYTDPLPGDERRRYVGLETFEARAATTNTQTSGWTKEELEAERDDDF</sequence>
<accession>A0A164NLW7</accession>
<dbReference type="AlphaFoldDB" id="A0A164NLW7"/>
<feature type="transmembrane region" description="Helical" evidence="2">
    <location>
        <begin position="115"/>
        <end position="134"/>
    </location>
</feature>
<keyword evidence="5" id="KW-1185">Reference proteome</keyword>
<evidence type="ECO:0000313" key="5">
    <source>
        <dbReference type="Proteomes" id="UP000076722"/>
    </source>
</evidence>
<dbReference type="EMBL" id="KV419443">
    <property type="protein sequence ID" value="KZS87833.1"/>
    <property type="molecule type" value="Genomic_DNA"/>
</dbReference>
<proteinExistence type="predicted"/>
<feature type="transmembrane region" description="Helical" evidence="2">
    <location>
        <begin position="81"/>
        <end position="103"/>
    </location>
</feature>
<dbReference type="Pfam" id="PF20151">
    <property type="entry name" value="DUF6533"/>
    <property type="match status" value="1"/>
</dbReference>